<dbReference type="PANTHER" id="PTHR33779">
    <property type="entry name" value="EXPRESSED PROTEIN"/>
    <property type="match status" value="1"/>
</dbReference>
<evidence type="ECO:0000256" key="3">
    <source>
        <dbReference type="SAM" id="MobiDB-lite"/>
    </source>
</evidence>
<dbReference type="Pfam" id="PF25054">
    <property type="entry name" value="PHD_pln"/>
    <property type="match status" value="1"/>
</dbReference>
<dbReference type="AlphaFoldDB" id="D5ADD9"/>
<proteinExistence type="evidence at transcript level"/>
<dbReference type="SUPFAM" id="SSF57903">
    <property type="entry name" value="FYVE/PHD zinc finger"/>
    <property type="match status" value="1"/>
</dbReference>
<dbReference type="EMBL" id="BT124296">
    <property type="protein sequence ID" value="ADE77558.1"/>
    <property type="molecule type" value="mRNA"/>
</dbReference>
<evidence type="ECO:0000313" key="5">
    <source>
        <dbReference type="EMBL" id="ADE77558.1"/>
    </source>
</evidence>
<name>D5ADD9_PICSI</name>
<keyword evidence="2" id="KW-0862">Zinc</keyword>
<organism evidence="5">
    <name type="scientific">Picea sitchensis</name>
    <name type="common">Sitka spruce</name>
    <name type="synonym">Pinus sitchensis</name>
    <dbReference type="NCBI Taxonomy" id="3332"/>
    <lineage>
        <taxon>Eukaryota</taxon>
        <taxon>Viridiplantae</taxon>
        <taxon>Streptophyta</taxon>
        <taxon>Embryophyta</taxon>
        <taxon>Tracheophyta</taxon>
        <taxon>Spermatophyta</taxon>
        <taxon>Pinopsida</taxon>
        <taxon>Pinidae</taxon>
        <taxon>Conifers I</taxon>
        <taxon>Pinales</taxon>
        <taxon>Pinaceae</taxon>
        <taxon>Picea</taxon>
    </lineage>
</organism>
<feature type="compositionally biased region" description="Polar residues" evidence="3">
    <location>
        <begin position="138"/>
        <end position="154"/>
    </location>
</feature>
<dbReference type="InterPro" id="IPR011011">
    <property type="entry name" value="Znf_FYVE_PHD"/>
</dbReference>
<keyword evidence="1" id="KW-0863">Zinc-finger</keyword>
<dbReference type="PANTHER" id="PTHR33779:SF1">
    <property type="entry name" value="EXPRESSED PROTEIN"/>
    <property type="match status" value="1"/>
</dbReference>
<dbReference type="OMA" id="CDWCLDF"/>
<feature type="compositionally biased region" description="Basic and acidic residues" evidence="3">
    <location>
        <begin position="105"/>
        <end position="122"/>
    </location>
</feature>
<sequence>MSLKYNDSITGSSGNKLRKRPSMDHERKKIQYSSRDITRKDKEKDCCMCGDVGFQERLFRCNICHHRFQHIYCSRLYSDQLELDGLNVCDWCLDFEEKEKIQSHKRKNELQEMETRKTKEVAVSETMSKSASTSTMKQPPSSTIENPRKTNGNPRSPKLHPKFGWSKQNQRLSLPEDCKLSTESSANLHGSFTQRNTTKSGLGRRYKLLSDVLCS</sequence>
<protein>
    <recommendedName>
        <fullName evidence="4">PHD-type zinc finger plants domain-containing protein</fullName>
    </recommendedName>
</protein>
<keyword evidence="1" id="KW-0479">Metal-binding</keyword>
<evidence type="ECO:0000259" key="4">
    <source>
        <dbReference type="Pfam" id="PF25054"/>
    </source>
</evidence>
<dbReference type="GO" id="GO:0008270">
    <property type="term" value="F:zinc ion binding"/>
    <property type="evidence" value="ECO:0007669"/>
    <property type="project" value="UniProtKB-KW"/>
</dbReference>
<evidence type="ECO:0000256" key="1">
    <source>
        <dbReference type="ARBA" id="ARBA00022771"/>
    </source>
</evidence>
<feature type="compositionally biased region" description="Polar residues" evidence="3">
    <location>
        <begin position="1"/>
        <end position="15"/>
    </location>
</feature>
<feature type="region of interest" description="Disordered" evidence="3">
    <location>
        <begin position="1"/>
        <end position="28"/>
    </location>
</feature>
<feature type="compositionally biased region" description="Low complexity" evidence="3">
    <location>
        <begin position="124"/>
        <end position="137"/>
    </location>
</feature>
<accession>D5ADD9</accession>
<feature type="region of interest" description="Disordered" evidence="3">
    <location>
        <begin position="105"/>
        <end position="166"/>
    </location>
</feature>
<dbReference type="InterPro" id="IPR056874">
    <property type="entry name" value="PHD_dom_pln"/>
</dbReference>
<reference evidence="5" key="1">
    <citation type="submission" date="2010-04" db="EMBL/GenBank/DDBJ databases">
        <authorList>
            <person name="Reid K.E."/>
            <person name="Liao N."/>
            <person name="Chan S."/>
            <person name="Docking R."/>
            <person name="Taylor G."/>
            <person name="Moore R."/>
            <person name="Mayo M."/>
            <person name="Munro S."/>
            <person name="King J."/>
            <person name="Yanchuk A."/>
            <person name="Holt R."/>
            <person name="Jones S."/>
            <person name="Marra M."/>
            <person name="Ritland C.E."/>
            <person name="Ritland K."/>
            <person name="Bohlmann J."/>
        </authorList>
    </citation>
    <scope>NUCLEOTIDE SEQUENCE</scope>
    <source>
        <tissue evidence="5">Bud</tissue>
    </source>
</reference>
<feature type="domain" description="PHD-type zinc finger plants" evidence="4">
    <location>
        <begin position="47"/>
        <end position="92"/>
    </location>
</feature>
<evidence type="ECO:0000256" key="2">
    <source>
        <dbReference type="ARBA" id="ARBA00022833"/>
    </source>
</evidence>